<keyword evidence="6 10" id="KW-0067">ATP-binding</keyword>
<feature type="domain" description="Possible tRNA binding" evidence="16">
    <location>
        <begin position="772"/>
        <end position="998"/>
    </location>
</feature>
<evidence type="ECO:0000259" key="16">
    <source>
        <dbReference type="Pfam" id="PF13725"/>
    </source>
</evidence>
<reference evidence="17" key="1">
    <citation type="submission" date="2023-07" db="EMBL/GenBank/DDBJ databases">
        <authorList>
            <consortium name="AG Swart"/>
            <person name="Singh M."/>
            <person name="Singh A."/>
            <person name="Seah K."/>
            <person name="Emmerich C."/>
        </authorList>
    </citation>
    <scope>NUCLEOTIDE SEQUENCE</scope>
    <source>
        <strain evidence="17">DP1</strain>
    </source>
</reference>
<dbReference type="PANTHER" id="PTHR10925:SF5">
    <property type="entry name" value="RNA CYTIDINE ACETYLTRANSFERASE"/>
    <property type="match status" value="1"/>
</dbReference>
<dbReference type="GO" id="GO:0000049">
    <property type="term" value="F:tRNA binding"/>
    <property type="evidence" value="ECO:0007669"/>
    <property type="project" value="TreeGrafter"/>
</dbReference>
<dbReference type="GO" id="GO:1990883">
    <property type="term" value="F:18S rRNA cytidine N-acetyltransferase activity"/>
    <property type="evidence" value="ECO:0007669"/>
    <property type="project" value="TreeGrafter"/>
</dbReference>
<dbReference type="Pfam" id="PF05127">
    <property type="entry name" value="NAT10_TcmA_helicase"/>
    <property type="match status" value="1"/>
</dbReference>
<keyword evidence="8 10" id="KW-0012">Acyltransferase</keyword>
<keyword evidence="5 10" id="KW-0547">Nucleotide-binding</keyword>
<comment type="function">
    <text evidence="10">RNA cytidine acetyltransferase with specificity toward both 18S rRNA and tRNAs. Catalyzes the formation of N(4)-acetylcytidine (ac4C) in 18S rRNA. Required for early nucleolar cleavages of precursor rRNA at sites A0, A1 and A2 during 18S rRNA synthesis. Catalyzes the formation of ac4C in serine and leucine tRNAs. Requires a tRNA-binding adapter protein for full tRNA acetyltransferase activity but not for 18S rRNA acetylation.</text>
</comment>
<feature type="binding site" evidence="10">
    <location>
        <position position="461"/>
    </location>
    <ligand>
        <name>ATP</name>
        <dbReference type="ChEBI" id="CHEBI:30616"/>
    </ligand>
</feature>
<comment type="subcellular location">
    <subcellularLocation>
        <location evidence="1 10">Nucleus</location>
        <location evidence="1 10">Nucleolus</location>
    </subcellularLocation>
</comment>
<dbReference type="FunFam" id="3.40.50.300:FF:002218">
    <property type="entry name" value="tRNA(Met) cytidine acetyltransferase TmcA"/>
    <property type="match status" value="1"/>
</dbReference>
<comment type="similarity">
    <text evidence="10">Belongs to the RNA cytidine acetyltransferase family. NAT10 subfamily.</text>
</comment>
<dbReference type="InterPro" id="IPR007807">
    <property type="entry name" value="TcmA/NAT10_helicase"/>
</dbReference>
<evidence type="ECO:0000256" key="9">
    <source>
        <dbReference type="ARBA" id="ARBA00068357"/>
    </source>
</evidence>
<keyword evidence="12" id="KW-0812">Transmembrane</keyword>
<evidence type="ECO:0000256" key="12">
    <source>
        <dbReference type="SAM" id="Phobius"/>
    </source>
</evidence>
<evidence type="ECO:0000256" key="11">
    <source>
        <dbReference type="SAM" id="MobiDB-lite"/>
    </source>
</evidence>
<evidence type="ECO:0000259" key="13">
    <source>
        <dbReference type="Pfam" id="PF05127"/>
    </source>
</evidence>
<dbReference type="Pfam" id="PF13725">
    <property type="entry name" value="tRNA_bind_2"/>
    <property type="match status" value="1"/>
</dbReference>
<evidence type="ECO:0000256" key="7">
    <source>
        <dbReference type="ARBA" id="ARBA00023242"/>
    </source>
</evidence>
<dbReference type="Pfam" id="PF13718">
    <property type="entry name" value="GNAT_acetyltr_2"/>
    <property type="match status" value="1"/>
</dbReference>
<feature type="transmembrane region" description="Helical" evidence="12">
    <location>
        <begin position="289"/>
        <end position="308"/>
    </location>
</feature>
<protein>
    <recommendedName>
        <fullName evidence="9 10">RNA cytidine acetyltransferase</fullName>
        <ecNumber evidence="10">2.3.1.-</ecNumber>
    </recommendedName>
    <alternativeName>
        <fullName evidence="10">18S rRNA cytosine acetyltransferase</fullName>
    </alternativeName>
</protein>
<dbReference type="Proteomes" id="UP001295684">
    <property type="component" value="Unassembled WGS sequence"/>
</dbReference>
<dbReference type="Gene3D" id="3.40.630.30">
    <property type="match status" value="1"/>
</dbReference>
<dbReference type="Gene3D" id="3.40.50.11040">
    <property type="match status" value="1"/>
</dbReference>
<feature type="binding site" evidence="10">
    <location>
        <position position="721"/>
    </location>
    <ligand>
        <name>acetyl-CoA</name>
        <dbReference type="ChEBI" id="CHEBI:57288"/>
    </ligand>
</feature>
<evidence type="ECO:0000256" key="1">
    <source>
        <dbReference type="ARBA" id="ARBA00004604"/>
    </source>
</evidence>
<dbReference type="InterPro" id="IPR027992">
    <property type="entry name" value="tRNA_bind_dom"/>
</dbReference>
<dbReference type="EC" id="2.3.1.-" evidence="10"/>
<dbReference type="AlphaFoldDB" id="A0AAD1XVC1"/>
<dbReference type="GO" id="GO:0005730">
    <property type="term" value="C:nucleolus"/>
    <property type="evidence" value="ECO:0007669"/>
    <property type="project" value="UniProtKB-SubCell"/>
</dbReference>
<dbReference type="PANTHER" id="PTHR10925">
    <property type="entry name" value="N-ACETYLTRANSFERASE 10"/>
    <property type="match status" value="1"/>
</dbReference>
<evidence type="ECO:0000256" key="4">
    <source>
        <dbReference type="ARBA" id="ARBA00022694"/>
    </source>
</evidence>
<dbReference type="GO" id="GO:0030686">
    <property type="term" value="C:90S preribosome"/>
    <property type="evidence" value="ECO:0007669"/>
    <property type="project" value="TreeGrafter"/>
</dbReference>
<keyword evidence="4 10" id="KW-0819">tRNA processing</keyword>
<keyword evidence="3 10" id="KW-0808">Transferase</keyword>
<name>A0AAD1XVC1_EUPCR</name>
<sequence>MKKKIDKRIRALIENAAKYRHRAMFIVVGDRGRDQIVNLHHLMATASVRKKPSLLWCYKKDLSFSSHRKKRMKKIKKMMQKGLYDKDVDDPFEMFVTTTDIKYCYYKDTHTVLGNTFGMLVLQDFEGVTPNVMCRTMETIEGGGVIVMLFHTMTSLRQFYTISMDAHKRYRTDNHQVVKPRFNERFLLSLGDCNNCLVIDDELNILPITENVKFDESPDMEEIFMTKEQKELVELKSSLKDSGPIYNLVDGCMTLDQARSVMAMVDTISNKALNTTTSLTAGRGRGKSATLGLVIAGSIIYGYSNIFITAPSPENLKTLFEFIVKGLKALNYKEHNDFEIFQSTNPDFKDCVVKINVYRDHRQSIQYVQPQDFNKLLQPEILVIDEAAAIPLPIVKHMMGSYLVFMSSTINGYEGTGRSLSLKLISQLRDQNKLKFGEHTQRSGMKSIRDLKEILMDEPIRYGVNDPVEEWLNNLLCLHCTEADPLQSGAPHPDLCDLYHVNRDTLFSYHKGSEKFLKKIMSLFVSSHYKNSPNDLQLLSDAPGHALFVLIGPLDRQKSKIPDILCAIQVCYEGNVAKETMNSSMARGLRPSGDLIPWTVSEQFQDTNFGMLNGVRVVRIATHPNAQKKGYGTKALELLQKYYDGLMIDLDNIKTDETEELYPKEEIKEESKDEGILSEKIKQRKGLCPILQKLTERKPLSIQYLGTSFGITPELYTFWTKSGYTPLYIRQTANDLTGEHTTILIKPLKKEDIHIGTQAIGMGNQEESEDGWADPYTSDFRKRFMNLLGFEFRKMPCTLALNILLPSLKAHAQASDLEVDFDKLDKNLCKREISTFDLKRLESYSKNMIDFHLIIDLVPRLSKLYFSKELDCVLRMSFVQASIFLGIGLQHKKIEDLSKDLGGLKPAQILPQLNKIMKKFTNVFRKLYEEEAKELIPELESSAKATEVLNSATGIKDQLSKELDKEGRKFMEELHKQKEEFEKSSKNKKRSTKGKDHKQKHKRAKHK</sequence>
<dbReference type="GO" id="GO:0005524">
    <property type="term" value="F:ATP binding"/>
    <property type="evidence" value="ECO:0007669"/>
    <property type="project" value="UniProtKB-UniRule"/>
</dbReference>
<evidence type="ECO:0000256" key="5">
    <source>
        <dbReference type="ARBA" id="ARBA00022741"/>
    </source>
</evidence>
<comment type="catalytic activity">
    <reaction evidence="10">
        <text>a cytidine in 18S rRNA + acetyl-CoA + ATP + H2O = an N(4)-acetylcytidine in 18S rRNA + ADP + phosphate + CoA + H(+)</text>
        <dbReference type="Rhea" id="RHEA:51424"/>
        <dbReference type="Rhea" id="RHEA-COMP:13575"/>
        <dbReference type="Rhea" id="RHEA-COMP:13576"/>
        <dbReference type="ChEBI" id="CHEBI:15377"/>
        <dbReference type="ChEBI" id="CHEBI:15378"/>
        <dbReference type="ChEBI" id="CHEBI:30616"/>
        <dbReference type="ChEBI" id="CHEBI:43474"/>
        <dbReference type="ChEBI" id="CHEBI:57287"/>
        <dbReference type="ChEBI" id="CHEBI:57288"/>
        <dbReference type="ChEBI" id="CHEBI:74900"/>
        <dbReference type="ChEBI" id="CHEBI:82748"/>
        <dbReference type="ChEBI" id="CHEBI:456216"/>
    </reaction>
</comment>
<proteinExistence type="inferred from homology"/>
<feature type="binding site" evidence="10">
    <location>
        <begin position="284"/>
        <end position="293"/>
    </location>
    <ligand>
        <name>ATP</name>
        <dbReference type="ChEBI" id="CHEBI:30616"/>
    </ligand>
</feature>
<keyword evidence="7 10" id="KW-0539">Nucleus</keyword>
<feature type="region of interest" description="Disordered" evidence="11">
    <location>
        <begin position="966"/>
        <end position="1007"/>
    </location>
</feature>
<evidence type="ECO:0000256" key="3">
    <source>
        <dbReference type="ARBA" id="ARBA00022679"/>
    </source>
</evidence>
<feature type="domain" description="TmcA/NAT10 N-terminal" evidence="14">
    <location>
        <begin position="1"/>
        <end position="200"/>
    </location>
</feature>
<evidence type="ECO:0000256" key="2">
    <source>
        <dbReference type="ARBA" id="ARBA00022552"/>
    </source>
</evidence>
<dbReference type="InterPro" id="IPR032672">
    <property type="entry name" value="TmcA/NAT10/Kre33"/>
</dbReference>
<dbReference type="HAMAP" id="MF_03211">
    <property type="entry name" value="RNA_acetyltr_Nat10"/>
    <property type="match status" value="1"/>
</dbReference>
<dbReference type="GO" id="GO:1904812">
    <property type="term" value="P:rRNA acetylation involved in maturation of SSU-rRNA"/>
    <property type="evidence" value="ECO:0007669"/>
    <property type="project" value="InterPro"/>
</dbReference>
<keyword evidence="2 10" id="KW-0698">rRNA processing</keyword>
<comment type="catalytic activity">
    <reaction evidence="10">
        <text>a cytidine in tRNA + acetyl-CoA + ATP + H2O = an N(4)-acetylcytidine in tRNA + ADP + phosphate + CoA + H(+)</text>
        <dbReference type="Rhea" id="RHEA:53876"/>
        <dbReference type="Rhea" id="RHEA-COMP:13670"/>
        <dbReference type="Rhea" id="RHEA-COMP:13671"/>
        <dbReference type="ChEBI" id="CHEBI:15377"/>
        <dbReference type="ChEBI" id="CHEBI:15378"/>
        <dbReference type="ChEBI" id="CHEBI:30616"/>
        <dbReference type="ChEBI" id="CHEBI:43474"/>
        <dbReference type="ChEBI" id="CHEBI:57287"/>
        <dbReference type="ChEBI" id="CHEBI:57288"/>
        <dbReference type="ChEBI" id="CHEBI:74900"/>
        <dbReference type="ChEBI" id="CHEBI:82748"/>
        <dbReference type="ChEBI" id="CHEBI:456216"/>
    </reaction>
</comment>
<accession>A0AAD1XVC1</accession>
<comment type="caution">
    <text evidence="10">Lacks conserved residue(s) required for the propagation of feature annotation.</text>
</comment>
<evidence type="ECO:0000256" key="6">
    <source>
        <dbReference type="ARBA" id="ARBA00022840"/>
    </source>
</evidence>
<keyword evidence="12" id="KW-0472">Membrane</keyword>
<feature type="domain" description="TcmA/NAT10 helicase" evidence="13">
    <location>
        <begin position="279"/>
        <end position="479"/>
    </location>
</feature>
<dbReference type="InterPro" id="IPR013562">
    <property type="entry name" value="TmcA/NAT10_N"/>
</dbReference>
<keyword evidence="18" id="KW-1185">Reference proteome</keyword>
<gene>
    <name evidence="17" type="ORF">ECRASSUSDP1_LOCUS21337</name>
</gene>
<comment type="caution">
    <text evidence="17">The sequence shown here is derived from an EMBL/GenBank/DDBJ whole genome shotgun (WGS) entry which is preliminary data.</text>
</comment>
<dbReference type="EMBL" id="CAMPGE010021799">
    <property type="protein sequence ID" value="CAI2379916.1"/>
    <property type="molecule type" value="Genomic_DNA"/>
</dbReference>
<organism evidence="17 18">
    <name type="scientific">Euplotes crassus</name>
    <dbReference type="NCBI Taxonomy" id="5936"/>
    <lineage>
        <taxon>Eukaryota</taxon>
        <taxon>Sar</taxon>
        <taxon>Alveolata</taxon>
        <taxon>Ciliophora</taxon>
        <taxon>Intramacronucleata</taxon>
        <taxon>Spirotrichea</taxon>
        <taxon>Hypotrichia</taxon>
        <taxon>Euplotida</taxon>
        <taxon>Euplotidae</taxon>
        <taxon>Moneuplotes</taxon>
    </lineage>
</organism>
<feature type="compositionally biased region" description="Basic and acidic residues" evidence="11">
    <location>
        <begin position="966"/>
        <end position="985"/>
    </location>
</feature>
<dbReference type="Pfam" id="PF08351">
    <property type="entry name" value="TmcA_N"/>
    <property type="match status" value="1"/>
</dbReference>
<feature type="binding site" evidence="10">
    <location>
        <begin position="620"/>
        <end position="622"/>
    </location>
    <ligand>
        <name>acetyl-CoA</name>
        <dbReference type="ChEBI" id="CHEBI:57288"/>
    </ligand>
</feature>
<dbReference type="InterPro" id="IPR033688">
    <property type="entry name" value="NAT10"/>
</dbReference>
<evidence type="ECO:0000313" key="18">
    <source>
        <dbReference type="Proteomes" id="UP001295684"/>
    </source>
</evidence>
<evidence type="ECO:0000259" key="14">
    <source>
        <dbReference type="Pfam" id="PF08351"/>
    </source>
</evidence>
<evidence type="ECO:0000313" key="17">
    <source>
        <dbReference type="EMBL" id="CAI2379916.1"/>
    </source>
</evidence>
<feature type="domain" description="N-acetyltransferase" evidence="15">
    <location>
        <begin position="519"/>
        <end position="749"/>
    </location>
</feature>
<dbReference type="InterPro" id="IPR027417">
    <property type="entry name" value="P-loop_NTPase"/>
</dbReference>
<feature type="compositionally biased region" description="Basic residues" evidence="11">
    <location>
        <begin position="986"/>
        <end position="1007"/>
    </location>
</feature>
<evidence type="ECO:0000256" key="10">
    <source>
        <dbReference type="HAMAP-Rule" id="MF_03211"/>
    </source>
</evidence>
<keyword evidence="12" id="KW-1133">Transmembrane helix</keyword>
<dbReference type="GO" id="GO:0051391">
    <property type="term" value="P:tRNA acetylation"/>
    <property type="evidence" value="ECO:0007669"/>
    <property type="project" value="UniProtKB-UniRule"/>
</dbReference>
<dbReference type="Gene3D" id="3.40.50.300">
    <property type="entry name" value="P-loop containing nucleotide triphosphate hydrolases"/>
    <property type="match status" value="1"/>
</dbReference>
<evidence type="ECO:0000259" key="15">
    <source>
        <dbReference type="Pfam" id="PF13718"/>
    </source>
</evidence>
<evidence type="ECO:0000256" key="8">
    <source>
        <dbReference type="ARBA" id="ARBA00023315"/>
    </source>
</evidence>
<dbReference type="InterPro" id="IPR000182">
    <property type="entry name" value="GNAT_dom"/>
</dbReference>